<dbReference type="PANTHER" id="PTHR34478:SF2">
    <property type="entry name" value="MEMBRANE PROTEIN"/>
    <property type="match status" value="1"/>
</dbReference>
<dbReference type="Proteomes" id="UP000051012">
    <property type="component" value="Unassembled WGS sequence"/>
</dbReference>
<keyword evidence="5" id="KW-0472">Membrane</keyword>
<keyword evidence="4" id="KW-1133">Transmembrane helix</keyword>
<evidence type="ECO:0000313" key="7">
    <source>
        <dbReference type="Proteomes" id="UP000051012"/>
    </source>
</evidence>
<evidence type="ECO:0000256" key="4">
    <source>
        <dbReference type="ARBA" id="ARBA00022989"/>
    </source>
</evidence>
<dbReference type="PANTHER" id="PTHR34478">
    <property type="entry name" value="PROTEIN LEMA"/>
    <property type="match status" value="1"/>
</dbReference>
<evidence type="ECO:0000256" key="3">
    <source>
        <dbReference type="ARBA" id="ARBA00022692"/>
    </source>
</evidence>
<name>A0A0S7Y7X0_UNCT6</name>
<evidence type="ECO:0000256" key="2">
    <source>
        <dbReference type="ARBA" id="ARBA00008854"/>
    </source>
</evidence>
<keyword evidence="3" id="KW-0812">Transmembrane</keyword>
<sequence length="180" mass="20735">MILLLIIIILLVIIVIAIYNRLVVKRMRVNNGWAQIDVQLKRRYDLIPNLVETVKGYAAHEKEVLEKVAELRSRAMGATSPKEAAEANNMLTSTLKTLFAVAENYPQLKANENFLKLQEELTATENKISFARQFYNDVVMDYNATIQKFPQTMIASMFNFKAREFFEAPTEEREAVKVKF</sequence>
<proteinExistence type="inferred from homology"/>
<evidence type="ECO:0000256" key="5">
    <source>
        <dbReference type="ARBA" id="ARBA00023136"/>
    </source>
</evidence>
<dbReference type="InterPro" id="IPR007156">
    <property type="entry name" value="MamQ_LemA"/>
</dbReference>
<gene>
    <name evidence="6" type="ORF">AMJ52_09380</name>
</gene>
<organism evidence="6 7">
    <name type="scientific">candidate division TA06 bacterium DG_78</name>
    <dbReference type="NCBI Taxonomy" id="1703772"/>
    <lineage>
        <taxon>Bacteria</taxon>
        <taxon>Bacteria division TA06</taxon>
    </lineage>
</organism>
<dbReference type="SUPFAM" id="SSF140478">
    <property type="entry name" value="LemA-like"/>
    <property type="match status" value="1"/>
</dbReference>
<dbReference type="EMBL" id="LJNI01000154">
    <property type="protein sequence ID" value="KPJ70850.1"/>
    <property type="molecule type" value="Genomic_DNA"/>
</dbReference>
<evidence type="ECO:0008006" key="8">
    <source>
        <dbReference type="Google" id="ProtNLM"/>
    </source>
</evidence>
<evidence type="ECO:0000256" key="1">
    <source>
        <dbReference type="ARBA" id="ARBA00004167"/>
    </source>
</evidence>
<dbReference type="InterPro" id="IPR023353">
    <property type="entry name" value="LemA-like_dom_sf"/>
</dbReference>
<comment type="similarity">
    <text evidence="2">Belongs to the LemA family.</text>
</comment>
<comment type="subcellular location">
    <subcellularLocation>
        <location evidence="1">Membrane</location>
        <topology evidence="1">Single-pass membrane protein</topology>
    </subcellularLocation>
</comment>
<protein>
    <recommendedName>
        <fullName evidence="8">LemA family protein</fullName>
    </recommendedName>
</protein>
<accession>A0A0S7Y7X0</accession>
<dbReference type="PATRIC" id="fig|1703772.3.peg.1138"/>
<dbReference type="Gene3D" id="1.20.1440.20">
    <property type="entry name" value="LemA-like domain"/>
    <property type="match status" value="1"/>
</dbReference>
<comment type="caution">
    <text evidence="6">The sequence shown here is derived from an EMBL/GenBank/DDBJ whole genome shotgun (WGS) entry which is preliminary data.</text>
</comment>
<reference evidence="6 7" key="1">
    <citation type="journal article" date="2015" name="Microbiome">
        <title>Genomic resolution of linkages in carbon, nitrogen, and sulfur cycling among widespread estuary sediment bacteria.</title>
        <authorList>
            <person name="Baker B.J."/>
            <person name="Lazar C.S."/>
            <person name="Teske A.P."/>
            <person name="Dick G.J."/>
        </authorList>
    </citation>
    <scope>NUCLEOTIDE SEQUENCE [LARGE SCALE GENOMIC DNA]</scope>
    <source>
        <strain evidence="6">DG_78</strain>
    </source>
</reference>
<dbReference type="AlphaFoldDB" id="A0A0S7Y7X0"/>
<dbReference type="Pfam" id="PF04011">
    <property type="entry name" value="LemA"/>
    <property type="match status" value="1"/>
</dbReference>
<dbReference type="GO" id="GO:0016020">
    <property type="term" value="C:membrane"/>
    <property type="evidence" value="ECO:0007669"/>
    <property type="project" value="UniProtKB-SubCell"/>
</dbReference>
<evidence type="ECO:0000313" key="6">
    <source>
        <dbReference type="EMBL" id="KPJ70850.1"/>
    </source>
</evidence>